<evidence type="ECO:0000256" key="8">
    <source>
        <dbReference type="HAMAP-Rule" id="MF_00156"/>
    </source>
</evidence>
<comment type="catalytic activity">
    <reaction evidence="8">
        <text>(6R)-5,10-methylene-5,6,7,8-tetrahydrofolate + 3-methyl-2-oxobutanoate + H2O = 2-dehydropantoate + (6S)-5,6,7,8-tetrahydrofolate</text>
        <dbReference type="Rhea" id="RHEA:11824"/>
        <dbReference type="ChEBI" id="CHEBI:11561"/>
        <dbReference type="ChEBI" id="CHEBI:11851"/>
        <dbReference type="ChEBI" id="CHEBI:15377"/>
        <dbReference type="ChEBI" id="CHEBI:15636"/>
        <dbReference type="ChEBI" id="CHEBI:57453"/>
        <dbReference type="EC" id="2.1.2.11"/>
    </reaction>
</comment>
<keyword evidence="6 8" id="KW-0479">Metal-binding</keyword>
<comment type="function">
    <text evidence="7 8">Catalyzes the reversible reaction in which hydroxymethyl group from 5,10-methylenetetrahydrofolate is transferred onto alpha-ketoisovalerate to form ketopantoate.</text>
</comment>
<comment type="similarity">
    <text evidence="2 8">Belongs to the PanB family.</text>
</comment>
<feature type="binding site" evidence="8 11">
    <location>
        <position position="124"/>
    </location>
    <ligand>
        <name>Mg(2+)</name>
        <dbReference type="ChEBI" id="CHEBI:18420"/>
    </ligand>
</feature>
<dbReference type="GO" id="GO:0005737">
    <property type="term" value="C:cytoplasm"/>
    <property type="evidence" value="ECO:0007669"/>
    <property type="project" value="UniProtKB-SubCell"/>
</dbReference>
<dbReference type="Gene3D" id="3.20.20.60">
    <property type="entry name" value="Phosphoenolpyruvate-binding domains"/>
    <property type="match status" value="1"/>
</dbReference>
<comment type="caution">
    <text evidence="12">The sequence shown here is derived from an EMBL/GenBank/DDBJ whole genome shotgun (WGS) entry which is preliminary data.</text>
</comment>
<feature type="binding site" evidence="8 11">
    <location>
        <position position="93"/>
    </location>
    <ligand>
        <name>Mg(2+)</name>
        <dbReference type="ChEBI" id="CHEBI:18420"/>
    </ligand>
</feature>
<dbReference type="EMBL" id="JACNFK010000020">
    <property type="protein sequence ID" value="MBC8519285.1"/>
    <property type="molecule type" value="Genomic_DNA"/>
</dbReference>
<evidence type="ECO:0000256" key="7">
    <source>
        <dbReference type="ARBA" id="ARBA00056497"/>
    </source>
</evidence>
<dbReference type="PIRSF" id="PIRSF000388">
    <property type="entry name" value="Pantoate_hydroxy_MeTrfase"/>
    <property type="match status" value="1"/>
</dbReference>
<dbReference type="GO" id="GO:0003864">
    <property type="term" value="F:3-methyl-2-oxobutanoate hydroxymethyltransferase activity"/>
    <property type="evidence" value="ECO:0007669"/>
    <property type="project" value="UniProtKB-UniRule"/>
</dbReference>
<dbReference type="InterPro" id="IPR015813">
    <property type="entry name" value="Pyrv/PenolPyrv_kinase-like_dom"/>
</dbReference>
<comment type="subcellular location">
    <subcellularLocation>
        <location evidence="8">Cytoplasm</location>
    </subcellularLocation>
</comment>
<keyword evidence="4 8" id="KW-0566">Pantothenate biosynthesis</keyword>
<dbReference type="FunFam" id="3.20.20.60:FF:000003">
    <property type="entry name" value="3-methyl-2-oxobutanoate hydroxymethyltransferase"/>
    <property type="match status" value="1"/>
</dbReference>
<evidence type="ECO:0000256" key="4">
    <source>
        <dbReference type="ARBA" id="ARBA00022655"/>
    </source>
</evidence>
<dbReference type="GO" id="GO:0000287">
    <property type="term" value="F:magnesium ion binding"/>
    <property type="evidence" value="ECO:0007669"/>
    <property type="project" value="TreeGrafter"/>
</dbReference>
<evidence type="ECO:0000256" key="10">
    <source>
        <dbReference type="PIRSR" id="PIRSR000388-2"/>
    </source>
</evidence>
<dbReference type="CDD" id="cd06557">
    <property type="entry name" value="KPHMT-like"/>
    <property type="match status" value="1"/>
</dbReference>
<dbReference type="NCBIfam" id="NF001452">
    <property type="entry name" value="PRK00311.1"/>
    <property type="match status" value="1"/>
</dbReference>
<dbReference type="InterPro" id="IPR003700">
    <property type="entry name" value="Pantoate_hydroxy_MeTrfase"/>
</dbReference>
<feature type="binding site" evidence="8 11">
    <location>
        <position position="54"/>
    </location>
    <ligand>
        <name>Mg(2+)</name>
        <dbReference type="ChEBI" id="CHEBI:18420"/>
    </ligand>
</feature>
<name>A0A8J6TVQ5_9GAMM</name>
<gene>
    <name evidence="8 12" type="primary">panB</name>
    <name evidence="12" type="ORF">H8D24_02620</name>
</gene>
<dbReference type="Pfam" id="PF02548">
    <property type="entry name" value="Pantoate_transf"/>
    <property type="match status" value="1"/>
</dbReference>
<dbReference type="PANTHER" id="PTHR20881">
    <property type="entry name" value="3-METHYL-2-OXOBUTANOATE HYDROXYMETHYLTRANSFERASE"/>
    <property type="match status" value="1"/>
</dbReference>
<dbReference type="SUPFAM" id="SSF51621">
    <property type="entry name" value="Phosphoenolpyruvate/pyruvate domain"/>
    <property type="match status" value="1"/>
</dbReference>
<evidence type="ECO:0000313" key="13">
    <source>
        <dbReference type="Proteomes" id="UP000654401"/>
    </source>
</evidence>
<feature type="binding site" evidence="8 10">
    <location>
        <position position="93"/>
    </location>
    <ligand>
        <name>3-methyl-2-oxobutanoate</name>
        <dbReference type="ChEBI" id="CHEBI:11851"/>
    </ligand>
</feature>
<feature type="binding site" evidence="8 10">
    <location>
        <position position="122"/>
    </location>
    <ligand>
        <name>3-methyl-2-oxobutanoate</name>
        <dbReference type="ChEBI" id="CHEBI:11851"/>
    </ligand>
</feature>
<evidence type="ECO:0000256" key="1">
    <source>
        <dbReference type="ARBA" id="ARBA00005033"/>
    </source>
</evidence>
<dbReference type="GO" id="GO:0015940">
    <property type="term" value="P:pantothenate biosynthetic process"/>
    <property type="evidence" value="ECO:0007669"/>
    <property type="project" value="UniProtKB-UniRule"/>
</dbReference>
<keyword evidence="8" id="KW-0963">Cytoplasm</keyword>
<dbReference type="NCBIfam" id="TIGR00222">
    <property type="entry name" value="panB"/>
    <property type="match status" value="1"/>
</dbReference>
<dbReference type="Proteomes" id="UP000654401">
    <property type="component" value="Unassembled WGS sequence"/>
</dbReference>
<feature type="binding site" evidence="8 10">
    <location>
        <begin position="54"/>
        <end position="55"/>
    </location>
    <ligand>
        <name>3-methyl-2-oxobutanoate</name>
        <dbReference type="ChEBI" id="CHEBI:11851"/>
    </ligand>
</feature>
<proteinExistence type="inferred from homology"/>
<keyword evidence="8 11" id="KW-0460">Magnesium</keyword>
<dbReference type="UniPathway" id="UPA00028">
    <property type="reaction ID" value="UER00003"/>
</dbReference>
<evidence type="ECO:0000256" key="3">
    <source>
        <dbReference type="ARBA" id="ARBA00011424"/>
    </source>
</evidence>
<evidence type="ECO:0000256" key="2">
    <source>
        <dbReference type="ARBA" id="ARBA00008676"/>
    </source>
</evidence>
<dbReference type="HAMAP" id="MF_00156">
    <property type="entry name" value="PanB"/>
    <property type="match status" value="1"/>
</dbReference>
<dbReference type="PANTHER" id="PTHR20881:SF0">
    <property type="entry name" value="3-METHYL-2-OXOBUTANOATE HYDROXYMETHYLTRANSFERASE"/>
    <property type="match status" value="1"/>
</dbReference>
<evidence type="ECO:0000256" key="5">
    <source>
        <dbReference type="ARBA" id="ARBA00022679"/>
    </source>
</evidence>
<feature type="active site" description="Proton acceptor" evidence="8 9">
    <location>
        <position position="191"/>
    </location>
</feature>
<dbReference type="AlphaFoldDB" id="A0A8J6TVQ5"/>
<reference evidence="12 13" key="1">
    <citation type="submission" date="2020-08" db="EMBL/GenBank/DDBJ databases">
        <title>Bridging the membrane lipid divide: bacteria of the FCB group superphylum have the potential to synthesize archaeal ether lipids.</title>
        <authorList>
            <person name="Villanueva L."/>
            <person name="Von Meijenfeldt F.A.B."/>
            <person name="Westbye A.B."/>
            <person name="Yadav S."/>
            <person name="Hopmans E.C."/>
            <person name="Dutilh B.E."/>
            <person name="Sinninghe Damste J.S."/>
        </authorList>
    </citation>
    <scope>NUCLEOTIDE SEQUENCE [LARGE SCALE GENOMIC DNA]</scope>
    <source>
        <strain evidence="12">NIOZ-UU100</strain>
    </source>
</reference>
<comment type="subunit">
    <text evidence="3 8">Homodecamer; pentamer of dimers.</text>
</comment>
<evidence type="ECO:0000313" key="12">
    <source>
        <dbReference type="EMBL" id="MBC8519285.1"/>
    </source>
</evidence>
<keyword evidence="5 8" id="KW-0808">Transferase</keyword>
<sequence length="274" mass="29395">MSSSTTNSGHGRVTVSTLMEMKANKEKITSLTAYDYSFAQQIDKAGVDLVLVGDSLGMVIQGRETTIPVTVDEMIYHARMVGHGLKRALLLVDMPFMSYATPELALENGGRLMKETGAQMVKLEGGEDQVETVSLLVSRNIPVCAHLGLQPQSVHRLGGYRVQGRESDVAQQMIADAHALEQAGASMLVLECVPVVLAQEITAALEIPVIGIGAGVECDGQVLVLYDMLGITMGRVPQFVKNFMEDGGAVSEALSNYVAEVRGGKFPAVEHTFQ</sequence>
<evidence type="ECO:0000256" key="6">
    <source>
        <dbReference type="ARBA" id="ARBA00022723"/>
    </source>
</evidence>
<protein>
    <recommendedName>
        <fullName evidence="8">3-methyl-2-oxobutanoate hydroxymethyltransferase</fullName>
        <ecNumber evidence="8">2.1.2.11</ecNumber>
    </recommendedName>
    <alternativeName>
        <fullName evidence="8">Ketopantoate hydroxymethyltransferase</fullName>
        <shortName evidence="8">KPHMT</shortName>
    </alternativeName>
</protein>
<comment type="pathway">
    <text evidence="1 8">Cofactor biosynthesis; (R)-pantothenate biosynthesis; (R)-pantoate from 3-methyl-2-oxobutanoate: step 1/2.</text>
</comment>
<comment type="cofactor">
    <cofactor evidence="8 11">
        <name>Mg(2+)</name>
        <dbReference type="ChEBI" id="CHEBI:18420"/>
    </cofactor>
    <text evidence="8 11">Binds 1 Mg(2+) ion per subunit.</text>
</comment>
<organism evidence="12 13">
    <name type="scientific">Candidatus Thiopontia autotrophica</name>
    <dbReference type="NCBI Taxonomy" id="2841688"/>
    <lineage>
        <taxon>Bacteria</taxon>
        <taxon>Pseudomonadati</taxon>
        <taxon>Pseudomonadota</taxon>
        <taxon>Gammaproteobacteria</taxon>
        <taxon>Candidatus Thiopontia</taxon>
    </lineage>
</organism>
<dbReference type="InterPro" id="IPR040442">
    <property type="entry name" value="Pyrv_kinase-like_dom_sf"/>
</dbReference>
<dbReference type="EC" id="2.1.2.11" evidence="8"/>
<evidence type="ECO:0000256" key="9">
    <source>
        <dbReference type="PIRSR" id="PIRSR000388-1"/>
    </source>
</evidence>
<evidence type="ECO:0000256" key="11">
    <source>
        <dbReference type="PIRSR" id="PIRSR000388-3"/>
    </source>
</evidence>
<accession>A0A8J6TVQ5</accession>